<reference evidence="7" key="1">
    <citation type="journal article" date="2023" name="Commun. Biol.">
        <title>Genome analysis of Parmales, the sister group of diatoms, reveals the evolutionary specialization of diatoms from phago-mixotrophs to photoautotrophs.</title>
        <authorList>
            <person name="Ban H."/>
            <person name="Sato S."/>
            <person name="Yoshikawa S."/>
            <person name="Yamada K."/>
            <person name="Nakamura Y."/>
            <person name="Ichinomiya M."/>
            <person name="Sato N."/>
            <person name="Blanc-Mathieu R."/>
            <person name="Endo H."/>
            <person name="Kuwata A."/>
            <person name="Ogata H."/>
        </authorList>
    </citation>
    <scope>NUCLEOTIDE SEQUENCE [LARGE SCALE GENOMIC DNA]</scope>
</reference>
<dbReference type="OrthoDB" id="61110at2759"/>
<keyword evidence="1" id="KW-0344">Guanine-nucleotide releasing factor</keyword>
<dbReference type="InterPro" id="IPR000408">
    <property type="entry name" value="Reg_chr_condens"/>
</dbReference>
<keyword evidence="2" id="KW-0677">Repeat</keyword>
<dbReference type="InterPro" id="IPR009091">
    <property type="entry name" value="RCC1/BLIP-II"/>
</dbReference>
<name>A0A9W7G898_9STRA</name>
<keyword evidence="7" id="KW-1185">Reference proteome</keyword>
<dbReference type="SUPFAM" id="SSF50985">
    <property type="entry name" value="RCC1/BLIP-II"/>
    <property type="match status" value="1"/>
</dbReference>
<dbReference type="AlphaFoldDB" id="A0A9W7G898"/>
<feature type="repeat" description="RCC1" evidence="3">
    <location>
        <begin position="455"/>
        <end position="505"/>
    </location>
</feature>
<comment type="caution">
    <text evidence="6">The sequence shown here is derived from an EMBL/GenBank/DDBJ whole genome shotgun (WGS) entry which is preliminary data.</text>
</comment>
<feature type="repeat" description="RCC1" evidence="3">
    <location>
        <begin position="274"/>
        <end position="341"/>
    </location>
</feature>
<dbReference type="Gene3D" id="2.130.10.30">
    <property type="entry name" value="Regulator of chromosome condensation 1/beta-lactamase-inhibitor protein II"/>
    <property type="match status" value="1"/>
</dbReference>
<evidence type="ECO:0000256" key="3">
    <source>
        <dbReference type="PROSITE-ProRule" id="PRU00235"/>
    </source>
</evidence>
<dbReference type="PRINTS" id="PR00633">
    <property type="entry name" value="RCCNDNSATION"/>
</dbReference>
<dbReference type="InterPro" id="IPR058923">
    <property type="entry name" value="RCC1-like_dom"/>
</dbReference>
<feature type="repeat" description="RCC1" evidence="3">
    <location>
        <begin position="398"/>
        <end position="454"/>
    </location>
</feature>
<organism evidence="6 7">
    <name type="scientific">Triparma columacea</name>
    <dbReference type="NCBI Taxonomy" id="722753"/>
    <lineage>
        <taxon>Eukaryota</taxon>
        <taxon>Sar</taxon>
        <taxon>Stramenopiles</taxon>
        <taxon>Ochrophyta</taxon>
        <taxon>Bolidophyceae</taxon>
        <taxon>Parmales</taxon>
        <taxon>Triparmaceae</taxon>
        <taxon>Triparma</taxon>
    </lineage>
</organism>
<dbReference type="GO" id="GO:0005737">
    <property type="term" value="C:cytoplasm"/>
    <property type="evidence" value="ECO:0007669"/>
    <property type="project" value="TreeGrafter"/>
</dbReference>
<feature type="region of interest" description="Disordered" evidence="4">
    <location>
        <begin position="1"/>
        <end position="40"/>
    </location>
</feature>
<dbReference type="PROSITE" id="PS50012">
    <property type="entry name" value="RCC1_3"/>
    <property type="match status" value="5"/>
</dbReference>
<evidence type="ECO:0000256" key="2">
    <source>
        <dbReference type="ARBA" id="ARBA00022737"/>
    </source>
</evidence>
<dbReference type="Proteomes" id="UP001165065">
    <property type="component" value="Unassembled WGS sequence"/>
</dbReference>
<evidence type="ECO:0000313" key="6">
    <source>
        <dbReference type="EMBL" id="GMI36271.1"/>
    </source>
</evidence>
<accession>A0A9W7G898</accession>
<feature type="domain" description="RCC1-like" evidence="5">
    <location>
        <begin position="115"/>
        <end position="501"/>
    </location>
</feature>
<dbReference type="PANTHER" id="PTHR45982:SF1">
    <property type="entry name" value="REGULATOR OF CHROMOSOME CONDENSATION"/>
    <property type="match status" value="1"/>
</dbReference>
<sequence>MSKRVRTDGDLSKDNYSPSKFGGVVVSGNTAPPSSAPLPPHLRRKVKVSTSSLSKPLTHQYLRSMRGLNSSFLAHLLSSSQTLGPSASLVEPCLDYLSYTSDLSARYQQGERTSLLTFGSGDCGQLAHGIDSDSDLMCKAPKSVLDLHTASITKIGAGGLHNVAITSTGECYSWGCNDDGSVGRDGTEHLPLIVGGVGKLEGGDAGDCQSVVCGGGKAWFWGAYKDKEGKCFRDTRDPGMVKNKATEPWEIEGLEGVIDVKCGASFNAAVLEGGGCVTWGLGECGELGRKVGEMKDGEKYNMERIVREHITPAPVVFSGGGSRFVRRVGCGAYHILVITVEATSGGCGLWSSGLNNYGQLGLGDIENRTELNRVDLDGERVEDVDGGMHHSLCYTAEGGVYAWGRGDSGQLGIKDSCEVGYCETEPMPVALPGSVGRVKGVGAGSNHNLVFTTGNQVYSWGYGDMLALGHGKDRDENRPRIIKKVEGRVLMVAGGGQHSAIVVSK</sequence>
<protein>
    <recommendedName>
        <fullName evidence="5">RCC1-like domain-containing protein</fullName>
    </recommendedName>
</protein>
<feature type="repeat" description="RCC1" evidence="3">
    <location>
        <begin position="347"/>
        <end position="397"/>
    </location>
</feature>
<evidence type="ECO:0000256" key="4">
    <source>
        <dbReference type="SAM" id="MobiDB-lite"/>
    </source>
</evidence>
<dbReference type="InterPro" id="IPR051553">
    <property type="entry name" value="Ran_GTPase-activating"/>
</dbReference>
<evidence type="ECO:0000313" key="7">
    <source>
        <dbReference type="Proteomes" id="UP001165065"/>
    </source>
</evidence>
<dbReference type="PANTHER" id="PTHR45982">
    <property type="entry name" value="REGULATOR OF CHROMOSOME CONDENSATION"/>
    <property type="match status" value="1"/>
</dbReference>
<dbReference type="EMBL" id="BRYA01000064">
    <property type="protein sequence ID" value="GMI36271.1"/>
    <property type="molecule type" value="Genomic_DNA"/>
</dbReference>
<proteinExistence type="predicted"/>
<dbReference type="Pfam" id="PF25390">
    <property type="entry name" value="WD40_RLD"/>
    <property type="match status" value="1"/>
</dbReference>
<feature type="repeat" description="RCC1" evidence="3">
    <location>
        <begin position="113"/>
        <end position="168"/>
    </location>
</feature>
<gene>
    <name evidence="6" type="ORF">TrCOL_g11473</name>
</gene>
<dbReference type="GO" id="GO:0005085">
    <property type="term" value="F:guanyl-nucleotide exchange factor activity"/>
    <property type="evidence" value="ECO:0007669"/>
    <property type="project" value="TreeGrafter"/>
</dbReference>
<evidence type="ECO:0000256" key="1">
    <source>
        <dbReference type="ARBA" id="ARBA00022658"/>
    </source>
</evidence>
<feature type="compositionally biased region" description="Basic and acidic residues" evidence="4">
    <location>
        <begin position="1"/>
        <end position="13"/>
    </location>
</feature>
<evidence type="ECO:0000259" key="5">
    <source>
        <dbReference type="Pfam" id="PF25390"/>
    </source>
</evidence>